<accession>A0A840AX85</accession>
<reference evidence="2 3" key="1">
    <citation type="submission" date="2020-08" db="EMBL/GenBank/DDBJ databases">
        <title>Genomic Encyclopedia of Type Strains, Phase IV (KMG-IV): sequencing the most valuable type-strain genomes for metagenomic binning, comparative biology and taxonomic classification.</title>
        <authorList>
            <person name="Goeker M."/>
        </authorList>
    </citation>
    <scope>NUCLEOTIDE SEQUENCE [LARGE SCALE GENOMIC DNA]</scope>
    <source>
        <strain evidence="2 3">DSM 29050</strain>
    </source>
</reference>
<evidence type="ECO:0000313" key="2">
    <source>
        <dbReference type="EMBL" id="MBB3942173.1"/>
    </source>
</evidence>
<dbReference type="AlphaFoldDB" id="A0A840AX85"/>
<proteinExistence type="predicted"/>
<dbReference type="Proteomes" id="UP000581447">
    <property type="component" value="Unassembled WGS sequence"/>
</dbReference>
<organism evidence="2 3">
    <name type="scientific">Sphingorhabdus rigui</name>
    <dbReference type="NCBI Taxonomy" id="1282858"/>
    <lineage>
        <taxon>Bacteria</taxon>
        <taxon>Pseudomonadati</taxon>
        <taxon>Pseudomonadota</taxon>
        <taxon>Alphaproteobacteria</taxon>
        <taxon>Sphingomonadales</taxon>
        <taxon>Sphingomonadaceae</taxon>
        <taxon>Sphingorhabdus</taxon>
    </lineage>
</organism>
<gene>
    <name evidence="2" type="ORF">GGR91_000395</name>
</gene>
<dbReference type="SUPFAM" id="SSF53335">
    <property type="entry name" value="S-adenosyl-L-methionine-dependent methyltransferases"/>
    <property type="match status" value="1"/>
</dbReference>
<keyword evidence="2" id="KW-0808">Transferase</keyword>
<dbReference type="Pfam" id="PF08242">
    <property type="entry name" value="Methyltransf_12"/>
    <property type="match status" value="1"/>
</dbReference>
<dbReference type="PANTHER" id="PTHR43861:SF1">
    <property type="entry name" value="TRANS-ACONITATE 2-METHYLTRANSFERASE"/>
    <property type="match status" value="1"/>
</dbReference>
<dbReference type="GO" id="GO:0032259">
    <property type="term" value="P:methylation"/>
    <property type="evidence" value="ECO:0007669"/>
    <property type="project" value="UniProtKB-KW"/>
</dbReference>
<keyword evidence="2" id="KW-0489">Methyltransferase</keyword>
<dbReference type="Gene3D" id="3.40.50.150">
    <property type="entry name" value="Vaccinia Virus protein VP39"/>
    <property type="match status" value="1"/>
</dbReference>
<dbReference type="GO" id="GO:0008168">
    <property type="term" value="F:methyltransferase activity"/>
    <property type="evidence" value="ECO:0007669"/>
    <property type="project" value="UniProtKB-KW"/>
</dbReference>
<name>A0A840AX85_9SPHN</name>
<dbReference type="InterPro" id="IPR013217">
    <property type="entry name" value="Methyltransf_12"/>
</dbReference>
<dbReference type="RefSeq" id="WP_183939545.1">
    <property type="nucleotide sequence ID" value="NZ_BAABBG010000001.1"/>
</dbReference>
<comment type="caution">
    <text evidence="2">The sequence shown here is derived from an EMBL/GenBank/DDBJ whole genome shotgun (WGS) entry which is preliminary data.</text>
</comment>
<evidence type="ECO:0000259" key="1">
    <source>
        <dbReference type="Pfam" id="PF08242"/>
    </source>
</evidence>
<dbReference type="PANTHER" id="PTHR43861">
    <property type="entry name" value="TRANS-ACONITATE 2-METHYLTRANSFERASE-RELATED"/>
    <property type="match status" value="1"/>
</dbReference>
<feature type="domain" description="Methyltransferase type 12" evidence="1">
    <location>
        <begin position="54"/>
        <end position="148"/>
    </location>
</feature>
<dbReference type="InterPro" id="IPR029063">
    <property type="entry name" value="SAM-dependent_MTases_sf"/>
</dbReference>
<dbReference type="CDD" id="cd02440">
    <property type="entry name" value="AdoMet_MTases"/>
    <property type="match status" value="1"/>
</dbReference>
<protein>
    <submittedName>
        <fullName evidence="2">SAM-dependent methyltransferase</fullName>
    </submittedName>
</protein>
<keyword evidence="3" id="KW-1185">Reference proteome</keyword>
<dbReference type="EMBL" id="JACIEA010000001">
    <property type="protein sequence ID" value="MBB3942173.1"/>
    <property type="molecule type" value="Genomic_DNA"/>
</dbReference>
<evidence type="ECO:0000313" key="3">
    <source>
        <dbReference type="Proteomes" id="UP000581447"/>
    </source>
</evidence>
<sequence length="229" mass="26105">MGEVEFDAVASEYKAQHARSVRLSGDDVGYFAKYKIEDVRKIADRRQLKVRRIMDFGAGIGNSLKPLRTNFPEAHITCLDVSPRSLDLCRNELSTRVDFCNYDGEHIPDELGNYDLIFTSCVFHHIPAEQQVALLSQIRKRLNVDGIFILFEHNPWNPLTVHAVNNCPFDKNAVLISATEMRRRLLAAGFTNISKNYRMFFPGYLRALRVLEPALVRIPFGAQYSLTAN</sequence>